<sequence>MVFVLGLMKEFLSDDILLEGCPKNFANILSCLRLWNYFTKPDYEFIRNVFKECMVQRNIRETEPYDWENMVCFSVRFCIKLLLKEID</sequence>
<dbReference type="InterPro" id="IPR011009">
    <property type="entry name" value="Kinase-like_dom_sf"/>
</dbReference>
<protein>
    <submittedName>
        <fullName evidence="2">Uncharacterized protein</fullName>
    </submittedName>
</protein>
<dbReference type="WBParaSite" id="ACRNAN_scaffold2922.g11516.t1">
    <property type="protein sequence ID" value="ACRNAN_scaffold2922.g11516.t1"/>
    <property type="gene ID" value="ACRNAN_scaffold2922.g11516"/>
</dbReference>
<evidence type="ECO:0000313" key="1">
    <source>
        <dbReference type="Proteomes" id="UP000887540"/>
    </source>
</evidence>
<name>A0A914DMK8_9BILA</name>
<keyword evidence="1" id="KW-1185">Reference proteome</keyword>
<organism evidence="1 2">
    <name type="scientific">Acrobeloides nanus</name>
    <dbReference type="NCBI Taxonomy" id="290746"/>
    <lineage>
        <taxon>Eukaryota</taxon>
        <taxon>Metazoa</taxon>
        <taxon>Ecdysozoa</taxon>
        <taxon>Nematoda</taxon>
        <taxon>Chromadorea</taxon>
        <taxon>Rhabditida</taxon>
        <taxon>Tylenchina</taxon>
        <taxon>Cephalobomorpha</taxon>
        <taxon>Cephaloboidea</taxon>
        <taxon>Cephalobidae</taxon>
        <taxon>Acrobeloides</taxon>
    </lineage>
</organism>
<evidence type="ECO:0000313" key="2">
    <source>
        <dbReference type="WBParaSite" id="ACRNAN_scaffold2922.g11516.t1"/>
    </source>
</evidence>
<dbReference type="SUPFAM" id="SSF56112">
    <property type="entry name" value="Protein kinase-like (PK-like)"/>
    <property type="match status" value="1"/>
</dbReference>
<dbReference type="Proteomes" id="UP000887540">
    <property type="component" value="Unplaced"/>
</dbReference>
<reference evidence="2" key="1">
    <citation type="submission" date="2022-11" db="UniProtKB">
        <authorList>
            <consortium name="WormBaseParasite"/>
        </authorList>
    </citation>
    <scope>IDENTIFICATION</scope>
</reference>
<dbReference type="AlphaFoldDB" id="A0A914DMK8"/>
<accession>A0A914DMK8</accession>
<dbReference type="Gene3D" id="1.10.510.10">
    <property type="entry name" value="Transferase(Phosphotransferase) domain 1"/>
    <property type="match status" value="1"/>
</dbReference>
<proteinExistence type="predicted"/>